<gene>
    <name evidence="2" type="ORF">GBAR_LOCUS23596</name>
</gene>
<comment type="caution">
    <text evidence="2">The sequence shown here is derived from an EMBL/GenBank/DDBJ whole genome shotgun (WGS) entry which is preliminary data.</text>
</comment>
<dbReference type="AlphaFoldDB" id="A0AA35T7Q8"/>
<organism evidence="2 3">
    <name type="scientific">Geodia barretti</name>
    <name type="common">Barrett's horny sponge</name>
    <dbReference type="NCBI Taxonomy" id="519541"/>
    <lineage>
        <taxon>Eukaryota</taxon>
        <taxon>Metazoa</taxon>
        <taxon>Porifera</taxon>
        <taxon>Demospongiae</taxon>
        <taxon>Heteroscleromorpha</taxon>
        <taxon>Tetractinellida</taxon>
        <taxon>Astrophorina</taxon>
        <taxon>Geodiidae</taxon>
        <taxon>Geodia</taxon>
    </lineage>
</organism>
<reference evidence="2" key="1">
    <citation type="submission" date="2023-03" db="EMBL/GenBank/DDBJ databases">
        <authorList>
            <person name="Steffen K."/>
            <person name="Cardenas P."/>
        </authorList>
    </citation>
    <scope>NUCLEOTIDE SEQUENCE</scope>
</reference>
<keyword evidence="3" id="KW-1185">Reference proteome</keyword>
<name>A0AA35T7Q8_GEOBA</name>
<dbReference type="Proteomes" id="UP001174909">
    <property type="component" value="Unassembled WGS sequence"/>
</dbReference>
<evidence type="ECO:0000313" key="2">
    <source>
        <dbReference type="EMBL" id="CAI8042528.1"/>
    </source>
</evidence>
<evidence type="ECO:0000256" key="1">
    <source>
        <dbReference type="SAM" id="MobiDB-lite"/>
    </source>
</evidence>
<feature type="region of interest" description="Disordered" evidence="1">
    <location>
        <begin position="1"/>
        <end position="33"/>
    </location>
</feature>
<feature type="non-terminal residue" evidence="2">
    <location>
        <position position="79"/>
    </location>
</feature>
<protein>
    <submittedName>
        <fullName evidence="2">Uncharacterized protein</fullName>
    </submittedName>
</protein>
<accession>A0AA35T7Q8</accession>
<dbReference type="EMBL" id="CASHTH010003272">
    <property type="protein sequence ID" value="CAI8042528.1"/>
    <property type="molecule type" value="Genomic_DNA"/>
</dbReference>
<sequence length="79" mass="8738">MGGQYSRIYRRQNRRIQPTAGPAALEEDQSSAAQPSALQEFVTPAITVTHPAEELGSEEVSEIIFPEEHVSGEEEEQLN</sequence>
<evidence type="ECO:0000313" key="3">
    <source>
        <dbReference type="Proteomes" id="UP001174909"/>
    </source>
</evidence>
<proteinExistence type="predicted"/>